<sequence>MRLEKLAEIHPEIRRKRSVGKGVVYHISAAVMSLENEPKQGQR</sequence>
<dbReference type="AlphaFoldDB" id="A0A2X2TCY9"/>
<reference evidence="1 2" key="1">
    <citation type="submission" date="2018-06" db="EMBL/GenBank/DDBJ databases">
        <authorList>
            <consortium name="Pathogen Informatics"/>
            <person name="Doyle S."/>
        </authorList>
    </citation>
    <scope>NUCLEOTIDE SEQUENCE [LARGE SCALE GENOMIC DNA]</scope>
    <source>
        <strain evidence="1 2">NCTC12120</strain>
    </source>
</reference>
<evidence type="ECO:0000313" key="2">
    <source>
        <dbReference type="Proteomes" id="UP000251197"/>
    </source>
</evidence>
<organism evidence="1 2">
    <name type="scientific">Cedecea neteri</name>
    <dbReference type="NCBI Taxonomy" id="158822"/>
    <lineage>
        <taxon>Bacteria</taxon>
        <taxon>Pseudomonadati</taxon>
        <taxon>Pseudomonadota</taxon>
        <taxon>Gammaproteobacteria</taxon>
        <taxon>Enterobacterales</taxon>
        <taxon>Enterobacteriaceae</taxon>
        <taxon>Cedecea</taxon>
    </lineage>
</organism>
<dbReference type="EMBL" id="UAVU01000003">
    <property type="protein sequence ID" value="SQA97265.1"/>
    <property type="molecule type" value="Genomic_DNA"/>
</dbReference>
<name>A0A2X2TCY9_9ENTR</name>
<gene>
    <name evidence="1" type="ORF">NCTC12120_01083</name>
</gene>
<accession>A0A2X2TCY9</accession>
<evidence type="ECO:0000313" key="1">
    <source>
        <dbReference type="EMBL" id="SQA97265.1"/>
    </source>
</evidence>
<proteinExistence type="predicted"/>
<dbReference type="Proteomes" id="UP000251197">
    <property type="component" value="Unassembled WGS sequence"/>
</dbReference>
<protein>
    <submittedName>
        <fullName evidence="1">Uncharacterized protein</fullName>
    </submittedName>
</protein>